<organism evidence="9 10">
    <name type="scientific">Folsomia candida</name>
    <name type="common">Springtail</name>
    <dbReference type="NCBI Taxonomy" id="158441"/>
    <lineage>
        <taxon>Eukaryota</taxon>
        <taxon>Metazoa</taxon>
        <taxon>Ecdysozoa</taxon>
        <taxon>Arthropoda</taxon>
        <taxon>Hexapoda</taxon>
        <taxon>Collembola</taxon>
        <taxon>Entomobryomorpha</taxon>
        <taxon>Isotomoidea</taxon>
        <taxon>Isotomidae</taxon>
        <taxon>Proisotominae</taxon>
        <taxon>Folsomia</taxon>
    </lineage>
</organism>
<keyword evidence="8" id="KW-0456">Lyase</keyword>
<keyword evidence="10" id="KW-1185">Reference proteome</keyword>
<evidence type="ECO:0000313" key="9">
    <source>
        <dbReference type="EMBL" id="OXA58381.1"/>
    </source>
</evidence>
<gene>
    <name evidence="9" type="ORF">Fcan01_07153</name>
</gene>
<dbReference type="Pfam" id="PF01242">
    <property type="entry name" value="PTPS"/>
    <property type="match status" value="1"/>
</dbReference>
<evidence type="ECO:0000256" key="3">
    <source>
        <dbReference type="ARBA" id="ARBA00009164"/>
    </source>
</evidence>
<dbReference type="CDD" id="cd00470">
    <property type="entry name" value="PTPS"/>
    <property type="match status" value="1"/>
</dbReference>
<dbReference type="InterPro" id="IPR022470">
    <property type="entry name" value="PTPS_Cys_AS"/>
</dbReference>
<keyword evidence="6" id="KW-0862">Zinc</keyword>
<dbReference type="SUPFAM" id="SSF55620">
    <property type="entry name" value="Tetrahydrobiopterin biosynthesis enzymes-like"/>
    <property type="match status" value="1"/>
</dbReference>
<keyword evidence="7" id="KW-0783">Tetrahydrobiopterin biosynthesis</keyword>
<dbReference type="GO" id="GO:0006729">
    <property type="term" value="P:tetrahydrobiopterin biosynthetic process"/>
    <property type="evidence" value="ECO:0007669"/>
    <property type="project" value="UniProtKB-UniPathway"/>
</dbReference>
<evidence type="ECO:0000256" key="5">
    <source>
        <dbReference type="ARBA" id="ARBA00022723"/>
    </source>
</evidence>
<keyword evidence="5" id="KW-0479">Metal-binding</keyword>
<reference evidence="9 10" key="1">
    <citation type="submission" date="2015-12" db="EMBL/GenBank/DDBJ databases">
        <title>The genome of Folsomia candida.</title>
        <authorList>
            <person name="Faddeeva A."/>
            <person name="Derks M.F."/>
            <person name="Anvar Y."/>
            <person name="Smit S."/>
            <person name="Van Straalen N."/>
            <person name="Roelofs D."/>
        </authorList>
    </citation>
    <scope>NUCLEOTIDE SEQUENCE [LARGE SCALE GENOMIC DNA]</scope>
    <source>
        <strain evidence="9 10">VU population</strain>
        <tissue evidence="9">Whole body</tissue>
    </source>
</reference>
<evidence type="ECO:0000256" key="1">
    <source>
        <dbReference type="ARBA" id="ARBA00001947"/>
    </source>
</evidence>
<dbReference type="AlphaFoldDB" id="A0A226ENK5"/>
<dbReference type="PANTHER" id="PTHR12589:SF7">
    <property type="entry name" value="6-PYRUVOYL TETRAHYDROBIOPTERIN SYNTHASE"/>
    <property type="match status" value="1"/>
</dbReference>
<comment type="pathway">
    <text evidence="2">Cofactor biosynthesis; tetrahydrobiopterin biosynthesis; tetrahydrobiopterin from 7,8-dihydroneopterin triphosphate: step 1/3.</text>
</comment>
<dbReference type="Gene3D" id="3.30.479.10">
    <property type="entry name" value="6-pyruvoyl tetrahydropterin synthase/QueD"/>
    <property type="match status" value="1"/>
</dbReference>
<evidence type="ECO:0000256" key="6">
    <source>
        <dbReference type="ARBA" id="ARBA00022833"/>
    </source>
</evidence>
<comment type="similarity">
    <text evidence="3">Belongs to the PTPS family.</text>
</comment>
<evidence type="ECO:0000256" key="4">
    <source>
        <dbReference type="ARBA" id="ARBA00013100"/>
    </source>
</evidence>
<dbReference type="EMBL" id="LNIX01000003">
    <property type="protein sequence ID" value="OXA58381.1"/>
    <property type="molecule type" value="Genomic_DNA"/>
</dbReference>
<name>A0A226ENK5_FOLCA</name>
<evidence type="ECO:0000256" key="2">
    <source>
        <dbReference type="ARBA" id="ARBA00005126"/>
    </source>
</evidence>
<comment type="caution">
    <text evidence="9">The sequence shown here is derived from an EMBL/GenBank/DDBJ whole genome shotgun (WGS) entry which is preliminary data.</text>
</comment>
<evidence type="ECO:0000313" key="10">
    <source>
        <dbReference type="Proteomes" id="UP000198287"/>
    </source>
</evidence>
<dbReference type="STRING" id="158441.A0A226ENK5"/>
<dbReference type="PROSITE" id="PS00987">
    <property type="entry name" value="PTPS_1"/>
    <property type="match status" value="1"/>
</dbReference>
<dbReference type="GO" id="GO:0003874">
    <property type="term" value="F:6-pyruvoyltetrahydropterin synthase activity"/>
    <property type="evidence" value="ECO:0007669"/>
    <property type="project" value="UniProtKB-EC"/>
</dbReference>
<accession>A0A226ENK5</accession>
<dbReference type="OMA" id="YETERNF"/>
<dbReference type="Proteomes" id="UP000198287">
    <property type="component" value="Unassembled WGS sequence"/>
</dbReference>
<dbReference type="InterPro" id="IPR038418">
    <property type="entry name" value="6-PTP_synth/QueD_sf"/>
</dbReference>
<evidence type="ECO:0000256" key="7">
    <source>
        <dbReference type="ARBA" id="ARBA00023007"/>
    </source>
</evidence>
<dbReference type="GO" id="GO:0046872">
    <property type="term" value="F:metal ion binding"/>
    <property type="evidence" value="ECO:0007669"/>
    <property type="project" value="UniProtKB-KW"/>
</dbReference>
<dbReference type="FunFam" id="3.30.479.10:FF:000003">
    <property type="entry name" value="6-pyruvoyl tetrahydrobiopterin synthase"/>
    <property type="match status" value="1"/>
</dbReference>
<comment type="cofactor">
    <cofactor evidence="1">
        <name>Zn(2+)</name>
        <dbReference type="ChEBI" id="CHEBI:29105"/>
    </cofactor>
</comment>
<dbReference type="OrthoDB" id="14045at2759"/>
<dbReference type="InterPro" id="IPR007115">
    <property type="entry name" value="6-PTP_synth/QueD"/>
</dbReference>
<dbReference type="EC" id="4.2.3.12" evidence="4"/>
<proteinExistence type="inferred from homology"/>
<evidence type="ECO:0000256" key="8">
    <source>
        <dbReference type="ARBA" id="ARBA00023239"/>
    </source>
</evidence>
<dbReference type="GO" id="GO:0005739">
    <property type="term" value="C:mitochondrion"/>
    <property type="evidence" value="ECO:0007669"/>
    <property type="project" value="TreeGrafter"/>
</dbReference>
<protein>
    <recommendedName>
        <fullName evidence="4">6-pyruvoyltetrahydropterin synthase</fullName>
        <ecNumber evidence="4">4.2.3.12</ecNumber>
    </recommendedName>
</protein>
<dbReference type="UniPathway" id="UPA00849">
    <property type="reaction ID" value="UER00819"/>
</dbReference>
<dbReference type="PANTHER" id="PTHR12589">
    <property type="entry name" value="PYRUVOYL TETRAHYDROBIOPTERIN SYNTHASE"/>
    <property type="match status" value="1"/>
</dbReference>
<sequence>MAAVPVAYLTRRECFSACHRLHSEQLSTEQNLEIYSKCNNPNGHGHNYVVEVTVKGPIDPIIGMVINISDLKIVMNKAIMETLDHKNIDKDVPFFATTKRVSTTENIAMFVWDELKRHLSNPSILYEVKIWETEKNIVVYRGEAM</sequence>